<protein>
    <submittedName>
        <fullName evidence="3">Uncharacterized protein</fullName>
    </submittedName>
</protein>
<evidence type="ECO:0000313" key="3">
    <source>
        <dbReference type="EMBL" id="MBO2449769.1"/>
    </source>
</evidence>
<dbReference type="AlphaFoldDB" id="A0A939T5P1"/>
<sequence>MIEARDTDAKGGADFWPEYKPGDRDPGSRSKLLYAGAAAVALVAIIAVAVVVLTGGGGDDKGKAPAAAADNGTKASPTAYTPQLAEKSMAKLAARTADARPVTAGEVFTADAKSVKYRKFTFALAGSQLSTDCKAVTWGTRLQGDLATAGCTQILRGAYVSSDKSHVGQWMAINLSGQDGANQIVRDLDPNTQAGFVLPLKAEGMPAFGTGFSAAYAQAYGHYVVVTWVQRAGGATPSSLNEMIDASLAIDKPTDFVWGRLEMADGNQ</sequence>
<dbReference type="Proteomes" id="UP000669179">
    <property type="component" value="Unassembled WGS sequence"/>
</dbReference>
<reference evidence="3" key="1">
    <citation type="submission" date="2021-03" db="EMBL/GenBank/DDBJ databases">
        <authorList>
            <person name="Kanchanasin P."/>
            <person name="Saeng-In P."/>
            <person name="Phongsopitanun W."/>
            <person name="Yuki M."/>
            <person name="Kudo T."/>
            <person name="Ohkuma M."/>
            <person name="Tanasupawat S."/>
        </authorList>
    </citation>
    <scope>NUCLEOTIDE SEQUENCE</scope>
    <source>
        <strain evidence="3">GKU 128</strain>
    </source>
</reference>
<keyword evidence="2" id="KW-0472">Membrane</keyword>
<proteinExistence type="predicted"/>
<dbReference type="EMBL" id="JAGEOJ010000008">
    <property type="protein sequence ID" value="MBO2449769.1"/>
    <property type="molecule type" value="Genomic_DNA"/>
</dbReference>
<comment type="caution">
    <text evidence="3">The sequence shown here is derived from an EMBL/GenBank/DDBJ whole genome shotgun (WGS) entry which is preliminary data.</text>
</comment>
<keyword evidence="4" id="KW-1185">Reference proteome</keyword>
<accession>A0A939T5P1</accession>
<dbReference type="RefSeq" id="WP_208257634.1">
    <property type="nucleotide sequence ID" value="NZ_JAGEOJ010000008.1"/>
</dbReference>
<gene>
    <name evidence="3" type="ORF">J4573_21895</name>
</gene>
<keyword evidence="2" id="KW-1133">Transmembrane helix</keyword>
<feature type="compositionally biased region" description="Basic and acidic residues" evidence="1">
    <location>
        <begin position="1"/>
        <end position="11"/>
    </location>
</feature>
<organism evidence="3 4">
    <name type="scientific">Actinomadura barringtoniae</name>
    <dbReference type="NCBI Taxonomy" id="1427535"/>
    <lineage>
        <taxon>Bacteria</taxon>
        <taxon>Bacillati</taxon>
        <taxon>Actinomycetota</taxon>
        <taxon>Actinomycetes</taxon>
        <taxon>Streptosporangiales</taxon>
        <taxon>Thermomonosporaceae</taxon>
        <taxon>Actinomadura</taxon>
    </lineage>
</organism>
<evidence type="ECO:0000313" key="4">
    <source>
        <dbReference type="Proteomes" id="UP000669179"/>
    </source>
</evidence>
<feature type="region of interest" description="Disordered" evidence="1">
    <location>
        <begin position="1"/>
        <end position="24"/>
    </location>
</feature>
<feature type="transmembrane region" description="Helical" evidence="2">
    <location>
        <begin position="32"/>
        <end position="53"/>
    </location>
</feature>
<keyword evidence="2" id="KW-0812">Transmembrane</keyword>
<evidence type="ECO:0000256" key="1">
    <source>
        <dbReference type="SAM" id="MobiDB-lite"/>
    </source>
</evidence>
<feature type="region of interest" description="Disordered" evidence="1">
    <location>
        <begin position="59"/>
        <end position="78"/>
    </location>
</feature>
<evidence type="ECO:0000256" key="2">
    <source>
        <dbReference type="SAM" id="Phobius"/>
    </source>
</evidence>
<name>A0A939T5P1_9ACTN</name>